<keyword evidence="3" id="KW-0106">Calcium</keyword>
<dbReference type="PROSITE" id="PS50222">
    <property type="entry name" value="EF_HAND_2"/>
    <property type="match status" value="1"/>
</dbReference>
<feature type="transmembrane region" description="Helical" evidence="7">
    <location>
        <begin position="57"/>
        <end position="83"/>
    </location>
</feature>
<dbReference type="Proteomes" id="UP000604046">
    <property type="component" value="Unassembled WGS sequence"/>
</dbReference>
<dbReference type="InterPro" id="IPR011992">
    <property type="entry name" value="EF-hand-dom_pair"/>
</dbReference>
<dbReference type="GO" id="GO:0005509">
    <property type="term" value="F:calcium ion binding"/>
    <property type="evidence" value="ECO:0007669"/>
    <property type="project" value="InterPro"/>
</dbReference>
<dbReference type="PROSITE" id="PS00018">
    <property type="entry name" value="EF_HAND_1"/>
    <property type="match status" value="1"/>
</dbReference>
<dbReference type="AlphaFoldDB" id="A0A812GQC0"/>
<keyword evidence="10" id="KW-1185">Reference proteome</keyword>
<feature type="transmembrane region" description="Helical" evidence="7">
    <location>
        <begin position="135"/>
        <end position="160"/>
    </location>
</feature>
<comment type="subcellular location">
    <subcellularLocation>
        <location evidence="1">Membrane</location>
        <topology evidence="1">Multi-pass membrane protein</topology>
    </subcellularLocation>
</comment>
<sequence>MYVDASVATSLYVDGGAGGADGSQTVSGLNLMKIFRLARLARLVRALRFRVFYELKLIVLGVFSGLRVICWAILLLVVLVYAIGVAMRNFVGEEEEFESVLQAMFTCFRCFTEGCDSYNGTPLPERLREHYGGGYFVTGYIFVTMLINVGVFNLIMAVFIENVMSSQYVRKQNEISETAMAMEMKIKDKIIRKLGLRRNSFRKSSDLKSRSEDMDWVLQAGGRSISREEFAFWLQDPDFIRLLDEASIDVSGRVALFDVLDADGGGELSVEELITGLMSLRGPVTKGDVPRPFCENRSSSPSTSARERERERWGARGVPGGPSCPVEEGEGAARAGTARRPRAARLPCRGGKARCLKRSSVQETTRPVPTVQLQLARNPAGRSF</sequence>
<name>A0A812GQC0_9DINO</name>
<keyword evidence="5 7" id="KW-0472">Membrane</keyword>
<dbReference type="GO" id="GO:0005216">
    <property type="term" value="F:monoatomic ion channel activity"/>
    <property type="evidence" value="ECO:0007669"/>
    <property type="project" value="InterPro"/>
</dbReference>
<dbReference type="Pfam" id="PF00520">
    <property type="entry name" value="Ion_trans"/>
    <property type="match status" value="1"/>
</dbReference>
<feature type="compositionally biased region" description="Basic and acidic residues" evidence="6">
    <location>
        <begin position="305"/>
        <end position="314"/>
    </location>
</feature>
<dbReference type="InterPro" id="IPR002048">
    <property type="entry name" value="EF_hand_dom"/>
</dbReference>
<dbReference type="EMBL" id="CAJNDS010000038">
    <property type="protein sequence ID" value="CAE6929486.1"/>
    <property type="molecule type" value="Genomic_DNA"/>
</dbReference>
<evidence type="ECO:0000256" key="5">
    <source>
        <dbReference type="ARBA" id="ARBA00023136"/>
    </source>
</evidence>
<keyword evidence="4 7" id="KW-1133">Transmembrane helix</keyword>
<keyword evidence="2 7" id="KW-0812">Transmembrane</keyword>
<evidence type="ECO:0000256" key="7">
    <source>
        <dbReference type="SAM" id="Phobius"/>
    </source>
</evidence>
<dbReference type="SUPFAM" id="SSF81324">
    <property type="entry name" value="Voltage-gated potassium channels"/>
    <property type="match status" value="1"/>
</dbReference>
<evidence type="ECO:0000259" key="8">
    <source>
        <dbReference type="PROSITE" id="PS50222"/>
    </source>
</evidence>
<gene>
    <name evidence="9" type="primary">Cacna1c</name>
    <name evidence="9" type="ORF">SNAT2548_LOCUS791</name>
</gene>
<dbReference type="InterPro" id="IPR018247">
    <property type="entry name" value="EF_Hand_1_Ca_BS"/>
</dbReference>
<evidence type="ECO:0000256" key="4">
    <source>
        <dbReference type="ARBA" id="ARBA00022989"/>
    </source>
</evidence>
<dbReference type="Gene3D" id="1.10.287.70">
    <property type="match status" value="1"/>
</dbReference>
<organism evidence="9 10">
    <name type="scientific">Symbiodinium natans</name>
    <dbReference type="NCBI Taxonomy" id="878477"/>
    <lineage>
        <taxon>Eukaryota</taxon>
        <taxon>Sar</taxon>
        <taxon>Alveolata</taxon>
        <taxon>Dinophyceae</taxon>
        <taxon>Suessiales</taxon>
        <taxon>Symbiodiniaceae</taxon>
        <taxon>Symbiodinium</taxon>
    </lineage>
</organism>
<protein>
    <submittedName>
        <fullName evidence="9">Cacna1c protein</fullName>
    </submittedName>
</protein>
<dbReference type="InterPro" id="IPR005821">
    <property type="entry name" value="Ion_trans_dom"/>
</dbReference>
<evidence type="ECO:0000313" key="9">
    <source>
        <dbReference type="EMBL" id="CAE6929486.1"/>
    </source>
</evidence>
<accession>A0A812GQC0</accession>
<evidence type="ECO:0000256" key="6">
    <source>
        <dbReference type="SAM" id="MobiDB-lite"/>
    </source>
</evidence>
<proteinExistence type="predicted"/>
<comment type="caution">
    <text evidence="9">The sequence shown here is derived from an EMBL/GenBank/DDBJ whole genome shotgun (WGS) entry which is preliminary data.</text>
</comment>
<evidence type="ECO:0000313" key="10">
    <source>
        <dbReference type="Proteomes" id="UP000604046"/>
    </source>
</evidence>
<dbReference type="SUPFAM" id="SSF47473">
    <property type="entry name" value="EF-hand"/>
    <property type="match status" value="1"/>
</dbReference>
<reference evidence="9" key="1">
    <citation type="submission" date="2021-02" db="EMBL/GenBank/DDBJ databases">
        <authorList>
            <person name="Dougan E. K."/>
            <person name="Rhodes N."/>
            <person name="Thang M."/>
            <person name="Chan C."/>
        </authorList>
    </citation>
    <scope>NUCLEOTIDE SEQUENCE</scope>
</reference>
<feature type="region of interest" description="Disordered" evidence="6">
    <location>
        <begin position="289"/>
        <end position="344"/>
    </location>
</feature>
<evidence type="ECO:0000256" key="1">
    <source>
        <dbReference type="ARBA" id="ARBA00004141"/>
    </source>
</evidence>
<evidence type="ECO:0000256" key="2">
    <source>
        <dbReference type="ARBA" id="ARBA00022692"/>
    </source>
</evidence>
<evidence type="ECO:0000256" key="3">
    <source>
        <dbReference type="ARBA" id="ARBA00022837"/>
    </source>
</evidence>
<dbReference type="GO" id="GO:0016020">
    <property type="term" value="C:membrane"/>
    <property type="evidence" value="ECO:0007669"/>
    <property type="project" value="UniProtKB-SubCell"/>
</dbReference>
<feature type="domain" description="EF-hand" evidence="8">
    <location>
        <begin position="255"/>
        <end position="283"/>
    </location>
</feature>